<proteinExistence type="predicted"/>
<feature type="compositionally biased region" description="Low complexity" evidence="1">
    <location>
        <begin position="297"/>
        <end position="317"/>
    </location>
</feature>
<reference evidence="2" key="1">
    <citation type="submission" date="2021-02" db="EMBL/GenBank/DDBJ databases">
        <authorList>
            <person name="Dougan E. K."/>
            <person name="Rhodes N."/>
            <person name="Thang M."/>
            <person name="Chan C."/>
        </authorList>
    </citation>
    <scope>NUCLEOTIDE SEQUENCE</scope>
</reference>
<evidence type="ECO:0000313" key="3">
    <source>
        <dbReference type="Proteomes" id="UP000604046"/>
    </source>
</evidence>
<feature type="compositionally biased region" description="Basic and acidic residues" evidence="1">
    <location>
        <begin position="1"/>
        <end position="22"/>
    </location>
</feature>
<evidence type="ECO:0000256" key="1">
    <source>
        <dbReference type="SAM" id="MobiDB-lite"/>
    </source>
</evidence>
<keyword evidence="3" id="KW-1185">Reference proteome</keyword>
<gene>
    <name evidence="2" type="ORF">SNAT2548_LOCUS23290</name>
</gene>
<evidence type="ECO:0000313" key="2">
    <source>
        <dbReference type="EMBL" id="CAE7428416.1"/>
    </source>
</evidence>
<organism evidence="2 3">
    <name type="scientific">Symbiodinium natans</name>
    <dbReference type="NCBI Taxonomy" id="878477"/>
    <lineage>
        <taxon>Eukaryota</taxon>
        <taxon>Sar</taxon>
        <taxon>Alveolata</taxon>
        <taxon>Dinophyceae</taxon>
        <taxon>Suessiales</taxon>
        <taxon>Symbiodiniaceae</taxon>
        <taxon>Symbiodinium</taxon>
    </lineage>
</organism>
<feature type="compositionally biased region" description="Polar residues" evidence="1">
    <location>
        <begin position="476"/>
        <end position="487"/>
    </location>
</feature>
<feature type="region of interest" description="Disordered" evidence="1">
    <location>
        <begin position="461"/>
        <end position="487"/>
    </location>
</feature>
<comment type="caution">
    <text evidence="2">The sequence shown here is derived from an EMBL/GenBank/DDBJ whole genome shotgun (WGS) entry which is preliminary data.</text>
</comment>
<dbReference type="OrthoDB" id="432324at2759"/>
<name>A0A812RAK5_9DINO</name>
<dbReference type="AlphaFoldDB" id="A0A812RAK5"/>
<dbReference type="Proteomes" id="UP000604046">
    <property type="component" value="Unassembled WGS sequence"/>
</dbReference>
<protein>
    <recommendedName>
        <fullName evidence="4">C3H1-type domain-containing protein</fullName>
    </recommendedName>
</protein>
<sequence>MCVKEKKQQVLLPSEERARRTSSEPSSFCMVGETVQSPMSPPEACDSGEALGAPEEESGSAQLPSVGSAHHKLGICQPCAWFWKPQGCLNGAACLRCHLCPAGEIKRRKGELKQKKVQADAVLEGPDTTLCDGGPTVPPPSSAPCLHLTTEGLPPAPSWTASDPTSPSLPSVGSRLHGSGQCKPCAWFWKAEGCRNESACGHCHLCPMGEAKARKQAKLAIIRSKVQGQTEGIAPDKEGQSEQVLHPCLEPSEIKPIAVLTPAPTLVLNVCEVTPYLGHLPQPLQSLPLYPTQPVNMQTQPQPAQQVQQIQQVQHAQSSPSLPPWYSPNSACCSSLNHSSPPARPVLLGNPLPFQSAQSVGKVCSRCGSDGCRCFPYEAGERRYVPEVPIPGILPSVPLYHQPVHHPPTQVLPAPLPLPSVGSALHADGKCSPCAWFWKPQGCRHGASCGRCHLCPAGEIKQRKKSKATKEPAKNPVSSESSPLILD</sequence>
<feature type="region of interest" description="Disordered" evidence="1">
    <location>
        <begin position="297"/>
        <end position="323"/>
    </location>
</feature>
<dbReference type="EMBL" id="CAJNDS010002317">
    <property type="protein sequence ID" value="CAE7428416.1"/>
    <property type="molecule type" value="Genomic_DNA"/>
</dbReference>
<evidence type="ECO:0008006" key="4">
    <source>
        <dbReference type="Google" id="ProtNLM"/>
    </source>
</evidence>
<feature type="region of interest" description="Disordered" evidence="1">
    <location>
        <begin position="1"/>
        <end position="65"/>
    </location>
</feature>
<accession>A0A812RAK5</accession>